<dbReference type="KEGG" id="tmu:101349927"/>
<accession>A0A2Y9E958</accession>
<organism evidence="6 7">
    <name type="scientific">Trichechus manatus latirostris</name>
    <name type="common">Florida manatee</name>
    <dbReference type="NCBI Taxonomy" id="127582"/>
    <lineage>
        <taxon>Eukaryota</taxon>
        <taxon>Metazoa</taxon>
        <taxon>Chordata</taxon>
        <taxon>Craniata</taxon>
        <taxon>Vertebrata</taxon>
        <taxon>Euteleostomi</taxon>
        <taxon>Mammalia</taxon>
        <taxon>Eutheria</taxon>
        <taxon>Afrotheria</taxon>
        <taxon>Sirenia</taxon>
        <taxon>Trichechidae</taxon>
        <taxon>Trichechus</taxon>
    </lineage>
</organism>
<dbReference type="FunCoup" id="A0A2Y9E958">
    <property type="interactions" value="6"/>
</dbReference>
<dbReference type="GO" id="GO:0047961">
    <property type="term" value="F:glycine N-acyltransferase activity"/>
    <property type="evidence" value="ECO:0007669"/>
    <property type="project" value="InterPro"/>
</dbReference>
<evidence type="ECO:0000313" key="7">
    <source>
        <dbReference type="RefSeq" id="XP_004389401.1"/>
    </source>
</evidence>
<evidence type="ECO:0000256" key="2">
    <source>
        <dbReference type="ARBA" id="ARBA00023315"/>
    </source>
</evidence>
<dbReference type="InParanoid" id="A0A2Y9E958"/>
<feature type="domain" description="Glycine N-acyltransferase C-terminal" evidence="5">
    <location>
        <begin position="209"/>
        <end position="296"/>
    </location>
</feature>
<dbReference type="RefSeq" id="XP_004389401.1">
    <property type="nucleotide sequence ID" value="XM_004389344.1"/>
</dbReference>
<evidence type="ECO:0000256" key="3">
    <source>
        <dbReference type="RuleBase" id="RU368002"/>
    </source>
</evidence>
<dbReference type="GO" id="GO:0047946">
    <property type="term" value="F:glutamine N-acyltransferase activity"/>
    <property type="evidence" value="ECO:0007669"/>
    <property type="project" value="TreeGrafter"/>
</dbReference>
<dbReference type="AlphaFoldDB" id="A0A2Y9E958"/>
<dbReference type="Pfam" id="PF06021">
    <property type="entry name" value="Gly_acyl_tr_N"/>
    <property type="match status" value="1"/>
</dbReference>
<dbReference type="STRING" id="127582.A0A2Y9E958"/>
<evidence type="ECO:0000313" key="6">
    <source>
        <dbReference type="Proteomes" id="UP000248480"/>
    </source>
</evidence>
<comment type="similarity">
    <text evidence="3">Belongs to the glycine N-acyltransferase family.</text>
</comment>
<dbReference type="Gene3D" id="3.40.630.30">
    <property type="match status" value="1"/>
</dbReference>
<dbReference type="GO" id="GO:0006541">
    <property type="term" value="P:glutamine metabolic process"/>
    <property type="evidence" value="ECO:0007669"/>
    <property type="project" value="TreeGrafter"/>
</dbReference>
<evidence type="ECO:0000259" key="4">
    <source>
        <dbReference type="Pfam" id="PF06021"/>
    </source>
</evidence>
<dbReference type="InterPro" id="IPR015938">
    <property type="entry name" value="Glycine_N-acyltransferase_N"/>
</dbReference>
<dbReference type="OrthoDB" id="61870at2759"/>
<dbReference type="InterPro" id="IPR016181">
    <property type="entry name" value="Acyl_CoA_acyltransferase"/>
</dbReference>
<dbReference type="GeneID" id="101349927"/>
<keyword evidence="6" id="KW-1185">Reference proteome</keyword>
<dbReference type="InterPro" id="IPR010313">
    <property type="entry name" value="Glycine_N-acyltransferase"/>
</dbReference>
<proteinExistence type="inferred from homology"/>
<feature type="domain" description="Glycine N-acyltransferase N-terminal" evidence="4">
    <location>
        <begin position="1"/>
        <end position="205"/>
    </location>
</feature>
<reference evidence="7" key="1">
    <citation type="submission" date="2025-08" db="UniProtKB">
        <authorList>
            <consortium name="RefSeq"/>
        </authorList>
    </citation>
    <scope>IDENTIFICATION</scope>
</reference>
<gene>
    <name evidence="7" type="primary">LOC101349927</name>
</gene>
<evidence type="ECO:0000256" key="1">
    <source>
        <dbReference type="ARBA" id="ARBA00022679"/>
    </source>
</evidence>
<dbReference type="PANTHER" id="PTHR15298">
    <property type="entry name" value="L-COA N-ACYLTRANSFERASE-RELATED"/>
    <property type="match status" value="1"/>
</dbReference>
<dbReference type="InterPro" id="IPR013652">
    <property type="entry name" value="Glycine_N-acyltransferase_C"/>
</dbReference>
<evidence type="ECO:0000259" key="5">
    <source>
        <dbReference type="Pfam" id="PF08444"/>
    </source>
</evidence>
<name>A0A2Y9E958_TRIMA</name>
<sequence length="303" mass="34966">MLLLRDSPKLLDLFKSLARSIPESLKVYGSIYHINHGNAFNMEVLVDTWPEYQTVIIRPQKQEMTDDKNQYINTYSIFSKEPQKLQEILENYEVINWKQILQIQGCQESLGEGIRRAAFLKSVKVKYDDALLFITKDILKFTVSNNTKLESWGETGHPEEEYGSGDPNFKFSPLDISHSGLVNDSWKLGQNEKSLLYIQRCIQTQPAYCLLGPEGHPVTWAILQPTSEMGVAYTLDGYRRRGILKQLVAHYLKFLRQKNMPFYLSVVKENEAALRFVTQFGFFEASCGWHRWTCYPQTSSLTG</sequence>
<keyword evidence="2 3" id="KW-0012">Acyltransferase</keyword>
<dbReference type="Pfam" id="PF08444">
    <property type="entry name" value="Gly_acyl_tr_C"/>
    <property type="match status" value="1"/>
</dbReference>
<dbReference type="GO" id="GO:0005739">
    <property type="term" value="C:mitochondrion"/>
    <property type="evidence" value="ECO:0007669"/>
    <property type="project" value="InterPro"/>
</dbReference>
<dbReference type="SUPFAM" id="SSF55729">
    <property type="entry name" value="Acyl-CoA N-acyltransferases (Nat)"/>
    <property type="match status" value="1"/>
</dbReference>
<dbReference type="EC" id="2.3.1.-" evidence="3"/>
<protein>
    <recommendedName>
        <fullName evidence="3">Glycine N-acyltransferase-like protein</fullName>
        <ecNumber evidence="3">2.3.1.-</ecNumber>
    </recommendedName>
</protein>
<keyword evidence="1 3" id="KW-0808">Transferase</keyword>
<dbReference type="PANTHER" id="PTHR15298:SF7">
    <property type="entry name" value="GLYCINE N-ACYLTRANSFERASE-LIKE PROTEIN 1"/>
    <property type="match status" value="1"/>
</dbReference>
<dbReference type="Proteomes" id="UP000248480">
    <property type="component" value="Unplaced"/>
</dbReference>